<protein>
    <submittedName>
        <fullName evidence="7">ABC transporter permease</fullName>
    </submittedName>
</protein>
<comment type="caution">
    <text evidence="7">The sequence shown here is derived from an EMBL/GenBank/DDBJ whole genome shotgun (WGS) entry which is preliminary data.</text>
</comment>
<evidence type="ECO:0000256" key="3">
    <source>
        <dbReference type="ARBA" id="ARBA00022692"/>
    </source>
</evidence>
<feature type="transmembrane region" description="Helical" evidence="6">
    <location>
        <begin position="322"/>
        <end position="343"/>
    </location>
</feature>
<keyword evidence="5 6" id="KW-0472">Membrane</keyword>
<evidence type="ECO:0000256" key="4">
    <source>
        <dbReference type="ARBA" id="ARBA00022989"/>
    </source>
</evidence>
<dbReference type="RefSeq" id="WP_140905976.1">
    <property type="nucleotide sequence ID" value="NZ_JBHTMD010000012.1"/>
</dbReference>
<evidence type="ECO:0000256" key="5">
    <source>
        <dbReference type="ARBA" id="ARBA00023136"/>
    </source>
</evidence>
<keyword evidence="2" id="KW-1003">Cell membrane</keyword>
<evidence type="ECO:0000256" key="2">
    <source>
        <dbReference type="ARBA" id="ARBA00022475"/>
    </source>
</evidence>
<evidence type="ECO:0000313" key="8">
    <source>
        <dbReference type="Proteomes" id="UP000315388"/>
    </source>
</evidence>
<feature type="transmembrane region" description="Helical" evidence="6">
    <location>
        <begin position="92"/>
        <end position="110"/>
    </location>
</feature>
<dbReference type="GO" id="GO:0005886">
    <property type="term" value="C:plasma membrane"/>
    <property type="evidence" value="ECO:0007669"/>
    <property type="project" value="UniProtKB-SubCell"/>
</dbReference>
<feature type="transmembrane region" description="Helical" evidence="6">
    <location>
        <begin position="36"/>
        <end position="54"/>
    </location>
</feature>
<comment type="subcellular location">
    <subcellularLocation>
        <location evidence="1">Cell membrane</location>
        <topology evidence="1">Multi-pass membrane protein</topology>
    </subcellularLocation>
</comment>
<feature type="transmembrane region" description="Helical" evidence="6">
    <location>
        <begin position="143"/>
        <end position="163"/>
    </location>
</feature>
<evidence type="ECO:0000256" key="1">
    <source>
        <dbReference type="ARBA" id="ARBA00004651"/>
    </source>
</evidence>
<feature type="transmembrane region" description="Helical" evidence="6">
    <location>
        <begin position="242"/>
        <end position="262"/>
    </location>
</feature>
<keyword evidence="8" id="KW-1185">Reference proteome</keyword>
<accession>A0A502BKS5</accession>
<feature type="transmembrane region" description="Helical" evidence="6">
    <location>
        <begin position="117"/>
        <end position="137"/>
    </location>
</feature>
<reference evidence="7 8" key="1">
    <citation type="journal article" date="2003" name="Int. J. Syst. Evol. Microbiol.">
        <title>Towards a standardized format for the description of a novel species (of an established genus): Ochrobactrum gallinifaecis sp. nov.</title>
        <authorList>
            <person name="Kampfer P."/>
            <person name="Buczolits S."/>
            <person name="Albrecht A."/>
            <person name="Busse H.J."/>
            <person name="Stackebrandt E."/>
        </authorList>
    </citation>
    <scope>NUCLEOTIDE SEQUENCE [LARGE SCALE GENOMIC DNA]</scope>
    <source>
        <strain evidence="7 8">ISO 196</strain>
    </source>
</reference>
<keyword evidence="4 6" id="KW-1133">Transmembrane helix</keyword>
<feature type="transmembrane region" description="Helical" evidence="6">
    <location>
        <begin position="283"/>
        <end position="310"/>
    </location>
</feature>
<proteinExistence type="predicted"/>
<dbReference type="AlphaFoldDB" id="A0A502BKS5"/>
<evidence type="ECO:0000256" key="6">
    <source>
        <dbReference type="SAM" id="Phobius"/>
    </source>
</evidence>
<feature type="transmembrane region" description="Helical" evidence="6">
    <location>
        <begin position="66"/>
        <end position="86"/>
    </location>
</feature>
<dbReference type="CDD" id="cd06579">
    <property type="entry name" value="TM_PBP1_transp_AraH_like"/>
    <property type="match status" value="1"/>
</dbReference>
<keyword evidence="3 6" id="KW-0812">Transmembrane</keyword>
<dbReference type="Proteomes" id="UP000315388">
    <property type="component" value="Unassembled WGS sequence"/>
</dbReference>
<dbReference type="PANTHER" id="PTHR32196">
    <property type="entry name" value="ABC TRANSPORTER PERMEASE PROTEIN YPHD-RELATED-RELATED"/>
    <property type="match status" value="1"/>
</dbReference>
<dbReference type="InterPro" id="IPR001851">
    <property type="entry name" value="ABC_transp_permease"/>
</dbReference>
<dbReference type="GO" id="GO:0022857">
    <property type="term" value="F:transmembrane transporter activity"/>
    <property type="evidence" value="ECO:0007669"/>
    <property type="project" value="InterPro"/>
</dbReference>
<feature type="transmembrane region" description="Helical" evidence="6">
    <location>
        <begin position="195"/>
        <end position="213"/>
    </location>
</feature>
<dbReference type="OrthoDB" id="5422926at2"/>
<organism evidence="7 8">
    <name type="scientific">Brucella gallinifaecis</name>
    <dbReference type="NCBI Taxonomy" id="215590"/>
    <lineage>
        <taxon>Bacteria</taxon>
        <taxon>Pseudomonadati</taxon>
        <taxon>Pseudomonadota</taxon>
        <taxon>Alphaproteobacteria</taxon>
        <taxon>Hyphomicrobiales</taxon>
        <taxon>Brucellaceae</taxon>
        <taxon>Brucella/Ochrobactrum group</taxon>
        <taxon>Brucella</taxon>
    </lineage>
</organism>
<evidence type="ECO:0000313" key="7">
    <source>
        <dbReference type="EMBL" id="TPF74269.1"/>
    </source>
</evidence>
<dbReference type="Pfam" id="PF02653">
    <property type="entry name" value="BPD_transp_2"/>
    <property type="match status" value="1"/>
</dbReference>
<gene>
    <name evidence="7" type="ORF">FHY56_15055</name>
</gene>
<name>A0A502BKS5_9HYPH</name>
<sequence length="348" mass="36917">MSQTETTQPQDGIASFEEPAPSVLRRVQHFLHKNPTAVPAIVLLLAIVLFSMIVGSRFYHPMNLSLIMQQVTIIGILAIAQTLIILTAGVDLSVGAIMVLASVIMGKLAVIVGLPPAVAFAIGIATGAVCGFINGFLVTYVRLPPFIVTLGTWNMFFALNLWYSSSATIRSQDVAAAAPFLQWLSTSFTIGGARFTYGVIFLIILAVVFWHILNRTAWGRHVYAVGDDVEAARLAGIRTNKVLLQVYVVAGIICALGAWALIGRIGSVSPQAGQLANLDSITAVVIGGTSLFGGRGSILGTLFGALIVAASRNGLSLAGVDVLWQDFTVGFLIIVAVALDQWIRRVSA</sequence>
<dbReference type="EMBL" id="VEWJ01000013">
    <property type="protein sequence ID" value="TPF74269.1"/>
    <property type="molecule type" value="Genomic_DNA"/>
</dbReference>